<dbReference type="EMBL" id="LWCI01000171">
    <property type="protein sequence ID" value="KZS56219.1"/>
    <property type="molecule type" value="Genomic_DNA"/>
</dbReference>
<protein>
    <recommendedName>
        <fullName evidence="6">Alpha/beta hydrolase</fullName>
    </recommendedName>
</protein>
<dbReference type="Proteomes" id="UP000077342">
    <property type="component" value="Unassembled WGS sequence"/>
</dbReference>
<accession>A0A163UF20</accession>
<comment type="caution">
    <text evidence="4">The sequence shown here is derived from an EMBL/GenBank/DDBJ whole genome shotgun (WGS) entry which is preliminary data.</text>
</comment>
<evidence type="ECO:0008006" key="6">
    <source>
        <dbReference type="Google" id="ProtNLM"/>
    </source>
</evidence>
<dbReference type="RefSeq" id="WP_075513420.1">
    <property type="nucleotide sequence ID" value="NZ_CP089224.1"/>
</dbReference>
<name>A0A163UF20_9MYCO</name>
<dbReference type="Pfam" id="PF22905">
    <property type="entry name" value="Hydro_N_hd"/>
    <property type="match status" value="1"/>
</dbReference>
<feature type="domain" description="DUF1023" evidence="2">
    <location>
        <begin position="337"/>
        <end position="518"/>
    </location>
</feature>
<keyword evidence="5" id="KW-1185">Reference proteome</keyword>
<evidence type="ECO:0000313" key="5">
    <source>
        <dbReference type="Proteomes" id="UP000077342"/>
    </source>
</evidence>
<dbReference type="InterPro" id="IPR010427">
    <property type="entry name" value="DUF1023"/>
</dbReference>
<reference evidence="5" key="1">
    <citation type="submission" date="2016-04" db="EMBL/GenBank/DDBJ databases">
        <authorList>
            <person name="Strapagiel D."/>
            <person name="Borowka P."/>
            <person name="Marciniak B."/>
            <person name="Bakula Z."/>
            <person name="Van Ingen J."/>
            <person name="Safianowska A."/>
            <person name="Dziadek J."/>
            <person name="Jagielski T."/>
        </authorList>
    </citation>
    <scope>NUCLEOTIDE SEQUENCE [LARGE SCALE GENOMIC DNA]</scope>
    <source>
        <strain evidence="5">1010001458</strain>
    </source>
</reference>
<gene>
    <name evidence="4" type="ORF">A4G28_01935</name>
</gene>
<proteinExistence type="predicted"/>
<evidence type="ECO:0000313" key="4">
    <source>
        <dbReference type="EMBL" id="KZS56219.1"/>
    </source>
</evidence>
<dbReference type="Pfam" id="PF06259">
    <property type="entry name" value="Abhydrolase_8"/>
    <property type="match status" value="1"/>
</dbReference>
<organism evidence="4 5">
    <name type="scientific">Mycobacterium ostraviense</name>
    <dbReference type="NCBI Taxonomy" id="2738409"/>
    <lineage>
        <taxon>Bacteria</taxon>
        <taxon>Bacillati</taxon>
        <taxon>Actinomycetota</taxon>
        <taxon>Actinomycetes</taxon>
        <taxon>Mycobacteriales</taxon>
        <taxon>Mycobacteriaceae</taxon>
        <taxon>Mycobacterium</taxon>
    </lineage>
</organism>
<sequence>MQLHCISIALLIAEAGGDPWAINRSLQAGRPAQISDLAKAFHDAGASTAEADAAFNQALRRFEWAWNRENGEHPINDSAEVQRVTTSLKLQAAQLPRIAVDLENIAAALAEAQRSAGWYISALEQDLEDIDCEIGEALAADDQTEANALCDDAVAETRAVLAQLNHIRDNYSAILQSGLGNLRADGVDPAEVAIADELLIPPPDTGPEQVKRWWESLSDEQRRLLVDQHPQELGNLNGIPAEVRGQVNLAVMNDDLRRVEDAAGQHGLSPKALRDNALNNRDNDVFSNPGKYGLTAADITRYQNAVKTNEGLNHDRAGSDARSRPVMLWAYDPLAFNGKGRAAIAIGNPDRAQNTSVIVPGTNSSVKGGWLYDAHNDAINLYDQSAKADPTHSTSVIAWMGYDAPAFDFQNPEAAATDPTKLQQVGTPWMARQGGEVLAADVNGLTVSHEGGTPSRVTVIGHSYGSTTVADAFANSGMRANDAVLIGCPGTDLAHSATDFHLNGGQVYVGAASTDAISWIGESGSAVPNWVNNALGYPLGPLAGLGTDPAHDGFGSVRFRAEVAGSHNITPWFNDHSHYYNKGSEALHNMTEITVGHGKNLAGEGMLAPPRAEERISTPTQVHTPFGTIPLPRVEITTPVTVDPEWDRPEDSVTNDHEFK</sequence>
<evidence type="ECO:0000259" key="2">
    <source>
        <dbReference type="Pfam" id="PF06259"/>
    </source>
</evidence>
<dbReference type="ESTHER" id="mycka-a0a163uf20">
    <property type="family name" value="Duf_1023"/>
</dbReference>
<feature type="region of interest" description="Disordered" evidence="1">
    <location>
        <begin position="641"/>
        <end position="660"/>
    </location>
</feature>
<feature type="domain" description="Predicted hydrolase N-terminal" evidence="3">
    <location>
        <begin position="1"/>
        <end position="183"/>
    </location>
</feature>
<dbReference type="AlphaFoldDB" id="A0A163UF20"/>
<evidence type="ECO:0000256" key="1">
    <source>
        <dbReference type="SAM" id="MobiDB-lite"/>
    </source>
</evidence>
<feature type="compositionally biased region" description="Basic and acidic residues" evidence="1">
    <location>
        <begin position="645"/>
        <end position="660"/>
    </location>
</feature>
<evidence type="ECO:0000259" key="3">
    <source>
        <dbReference type="Pfam" id="PF22905"/>
    </source>
</evidence>
<dbReference type="InterPro" id="IPR054469">
    <property type="entry name" value="Pred_hydrolase_N"/>
</dbReference>